<sequence>MIEGNKSPTWVLILITVGVHVKLQFSLLLLLELIENCVDVLEIRPENSSLICFSDLQNESSGTGSIGFHFVYPRDTGSKKIIIDYLSGIEKEDDFVRFFSGEEVGKIGVLHGSQSV</sequence>
<protein>
    <submittedName>
        <fullName evidence="1">Uncharacterized protein</fullName>
    </submittedName>
</protein>
<evidence type="ECO:0000313" key="1">
    <source>
        <dbReference type="EMBL" id="OAY62421.1"/>
    </source>
</evidence>
<reference evidence="1" key="1">
    <citation type="submission" date="2016-02" db="EMBL/GenBank/DDBJ databases">
        <title>WGS assembly of Manihot esculenta.</title>
        <authorList>
            <person name="Bredeson J.V."/>
            <person name="Prochnik S.E."/>
            <person name="Lyons J.B."/>
            <person name="Schmutz J."/>
            <person name="Grimwood J."/>
            <person name="Vrebalov J."/>
            <person name="Bart R.S."/>
            <person name="Amuge T."/>
            <person name="Ferguson M.E."/>
            <person name="Green R."/>
            <person name="Putnam N."/>
            <person name="Stites J."/>
            <person name="Rounsley S."/>
            <person name="Rokhsar D.S."/>
        </authorList>
    </citation>
    <scope>NUCLEOTIDE SEQUENCE [LARGE SCALE GENOMIC DNA]</scope>
    <source>
        <tissue evidence="1">Leaf</tissue>
    </source>
</reference>
<proteinExistence type="predicted"/>
<name>A0A2C9WPH1_MANES</name>
<gene>
    <name evidence="1" type="ORF">MANES_01G267000</name>
</gene>
<dbReference type="EMBL" id="CM004387">
    <property type="protein sequence ID" value="OAY62421.1"/>
    <property type="molecule type" value="Genomic_DNA"/>
</dbReference>
<accession>A0A2C9WPH1</accession>
<organism evidence="1">
    <name type="scientific">Manihot esculenta</name>
    <name type="common">Cassava</name>
    <name type="synonym">Jatropha manihot</name>
    <dbReference type="NCBI Taxonomy" id="3983"/>
    <lineage>
        <taxon>Eukaryota</taxon>
        <taxon>Viridiplantae</taxon>
        <taxon>Streptophyta</taxon>
        <taxon>Embryophyta</taxon>
        <taxon>Tracheophyta</taxon>
        <taxon>Spermatophyta</taxon>
        <taxon>Magnoliopsida</taxon>
        <taxon>eudicotyledons</taxon>
        <taxon>Gunneridae</taxon>
        <taxon>Pentapetalae</taxon>
        <taxon>rosids</taxon>
        <taxon>fabids</taxon>
        <taxon>Malpighiales</taxon>
        <taxon>Euphorbiaceae</taxon>
        <taxon>Crotonoideae</taxon>
        <taxon>Manihoteae</taxon>
        <taxon>Manihot</taxon>
    </lineage>
</organism>
<dbReference type="AlphaFoldDB" id="A0A2C9WPH1"/>